<dbReference type="PROSITE" id="PS00675">
    <property type="entry name" value="SIGMA54_INTERACT_1"/>
    <property type="match status" value="1"/>
</dbReference>
<dbReference type="CDD" id="cd00009">
    <property type="entry name" value="AAA"/>
    <property type="match status" value="1"/>
</dbReference>
<dbReference type="PROSITE" id="PS50045">
    <property type="entry name" value="SIGMA54_INTERACT_4"/>
    <property type="match status" value="1"/>
</dbReference>
<keyword evidence="15" id="KW-1185">Reference proteome</keyword>
<dbReference type="Proteomes" id="UP000335496">
    <property type="component" value="Unassembled WGS sequence"/>
</dbReference>
<dbReference type="InterPro" id="IPR027417">
    <property type="entry name" value="P-loop_NTPase"/>
</dbReference>
<sequence>MTKAEIQQVKLRFGIIGNNEALMRAIDIAIQVAPTDLSVLITGESGVGKESFPQIIHQYSRRKHGQYIAVNCGAIPEGTIDSELFGHEKGAFTGAIGERKGYFGEADGGTIFLDEVGELPMSTQARLLRVLETGEFIKVGSSKVEKTNVRIVAATNVNFTQAIADGRFREDLYYRLNTVPIQVPALRERGEDVVLLFRKFASDFAEKYRMPAIQLTEDAKQVLLAYAWPGNVRQLKNITEQISIIETNREINASILKNYLPEQSNSQRLPALLGAKNEGKSFESEREILYQVLFDMRQDVTELKKLVHEIMTERASVGNQAVTPAAYYTPAPAVVTSVPAAGVPTIIHPSVKSAPEMDDDIQDTEEYVEESLSLDEVEKEMIRKALERHHGKRKSAAKDLNISERTLYRKIKEYGLD</sequence>
<evidence type="ECO:0000256" key="1">
    <source>
        <dbReference type="ARBA" id="ARBA00022741"/>
    </source>
</evidence>
<keyword evidence="1" id="KW-0547">Nucleotide-binding</keyword>
<dbReference type="EMBL" id="UFSX01000001">
    <property type="protein sequence ID" value="SUV28567.1"/>
    <property type="molecule type" value="Genomic_DNA"/>
</dbReference>
<protein>
    <submittedName>
        <fullName evidence="8">Sigma-54 interaction domain protein</fullName>
    </submittedName>
    <submittedName>
        <fullName evidence="7 11">Transcriptional regulator</fullName>
    </submittedName>
</protein>
<dbReference type="EMBL" id="RCXL01000020">
    <property type="protein sequence ID" value="RYT71877.1"/>
    <property type="molecule type" value="Genomic_DNA"/>
</dbReference>
<evidence type="ECO:0000313" key="9">
    <source>
        <dbReference type="EMBL" id="RHF11753.1"/>
    </source>
</evidence>
<name>A0A380YJ14_9BACE</name>
<dbReference type="Pfam" id="PF02954">
    <property type="entry name" value="HTH_8"/>
    <property type="match status" value="1"/>
</dbReference>
<dbReference type="InterPro" id="IPR002078">
    <property type="entry name" value="Sigma_54_int"/>
</dbReference>
<dbReference type="PANTHER" id="PTHR32071">
    <property type="entry name" value="TRANSCRIPTIONAL REGULATORY PROTEIN"/>
    <property type="match status" value="1"/>
</dbReference>
<dbReference type="GO" id="GO:0005524">
    <property type="term" value="F:ATP binding"/>
    <property type="evidence" value="ECO:0007669"/>
    <property type="project" value="UniProtKB-KW"/>
</dbReference>
<evidence type="ECO:0000313" key="11">
    <source>
        <dbReference type="EMBL" id="SUV28567.1"/>
    </source>
</evidence>
<dbReference type="KEGG" id="beg:INE88_02993"/>
<dbReference type="PROSITE" id="PS00676">
    <property type="entry name" value="SIGMA54_INTERACT_2"/>
    <property type="match status" value="1"/>
</dbReference>
<dbReference type="SUPFAM" id="SSF52540">
    <property type="entry name" value="P-loop containing nucleoside triphosphate hydrolases"/>
    <property type="match status" value="1"/>
</dbReference>
<evidence type="ECO:0000313" key="7">
    <source>
        <dbReference type="EMBL" id="KAA5272606.1"/>
    </source>
</evidence>
<dbReference type="InterPro" id="IPR003593">
    <property type="entry name" value="AAA+_ATPase"/>
</dbReference>
<evidence type="ECO:0000256" key="4">
    <source>
        <dbReference type="ARBA" id="ARBA00023125"/>
    </source>
</evidence>
<evidence type="ECO:0000313" key="8">
    <source>
        <dbReference type="EMBL" id="QUT46167.1"/>
    </source>
</evidence>
<dbReference type="PANTHER" id="PTHR32071:SF121">
    <property type="entry name" value="SIGMA L-DEPENDENT TRANSCRIPTIONAL REGULATOR YQIR-RELATED"/>
    <property type="match status" value="1"/>
</dbReference>
<keyword evidence="4" id="KW-0238">DNA-binding</keyword>
<dbReference type="Proteomes" id="UP000291917">
    <property type="component" value="Unassembled WGS sequence"/>
</dbReference>
<reference evidence="7 15" key="3">
    <citation type="journal article" date="2019" name="Nat. Med.">
        <title>A library of human gut bacterial isolates paired with longitudinal multiomics data enables mechanistic microbiome research.</title>
        <authorList>
            <person name="Poyet M."/>
            <person name="Groussin M."/>
            <person name="Gibbons S.M."/>
            <person name="Avila-Pacheco J."/>
            <person name="Jiang X."/>
            <person name="Kearney S.M."/>
            <person name="Perrotta A.R."/>
            <person name="Berdy B."/>
            <person name="Zhao S."/>
            <person name="Lieberman T.D."/>
            <person name="Swanson P.K."/>
            <person name="Smith M."/>
            <person name="Roesemann S."/>
            <person name="Alexander J.E."/>
            <person name="Rich S.A."/>
            <person name="Livny J."/>
            <person name="Vlamakis H."/>
            <person name="Clish C."/>
            <person name="Bullock K."/>
            <person name="Deik A."/>
            <person name="Scott J."/>
            <person name="Pierce K.A."/>
            <person name="Xavier R.J."/>
            <person name="Alm E.J."/>
        </authorList>
    </citation>
    <scope>NUCLEOTIDE SEQUENCE [LARGE SCALE GENOMIC DNA]</scope>
    <source>
        <strain evidence="7 15">BIOML-A1</strain>
    </source>
</reference>
<dbReference type="InterPro" id="IPR025943">
    <property type="entry name" value="Sigma_54_int_dom_ATP-bd_2"/>
</dbReference>
<accession>A0A380YJ14</accession>
<dbReference type="GO" id="GO:0043565">
    <property type="term" value="F:sequence-specific DNA binding"/>
    <property type="evidence" value="ECO:0007669"/>
    <property type="project" value="InterPro"/>
</dbReference>
<dbReference type="Proteomes" id="UP000679226">
    <property type="component" value="Chromosome"/>
</dbReference>
<evidence type="ECO:0000256" key="3">
    <source>
        <dbReference type="ARBA" id="ARBA00023015"/>
    </source>
</evidence>
<evidence type="ECO:0000313" key="12">
    <source>
        <dbReference type="Proteomes" id="UP000254424"/>
    </source>
</evidence>
<keyword evidence="3" id="KW-0805">Transcription regulation</keyword>
<keyword evidence="2" id="KW-0067">ATP-binding</keyword>
<evidence type="ECO:0000256" key="2">
    <source>
        <dbReference type="ARBA" id="ARBA00022840"/>
    </source>
</evidence>
<feature type="domain" description="Sigma-54 factor interaction" evidence="6">
    <location>
        <begin position="15"/>
        <end position="244"/>
    </location>
</feature>
<dbReference type="InterPro" id="IPR025662">
    <property type="entry name" value="Sigma_54_int_dom_ATP-bd_1"/>
</dbReference>
<dbReference type="Gene3D" id="1.10.10.60">
    <property type="entry name" value="Homeodomain-like"/>
    <property type="match status" value="1"/>
</dbReference>
<gene>
    <name evidence="11" type="primary">ntrC</name>
    <name evidence="9" type="ORF">DW701_02925</name>
    <name evidence="10" type="ORF">EAJ03_12825</name>
    <name evidence="7" type="ORF">F2Z23_13415</name>
    <name evidence="8" type="ORF">INE88_02993</name>
    <name evidence="11" type="ORF">NCTC11155_00517</name>
</gene>
<dbReference type="GO" id="GO:0006355">
    <property type="term" value="P:regulation of DNA-templated transcription"/>
    <property type="evidence" value="ECO:0007669"/>
    <property type="project" value="InterPro"/>
</dbReference>
<proteinExistence type="predicted"/>
<dbReference type="AlphaFoldDB" id="A0A380YJ14"/>
<dbReference type="InterPro" id="IPR002197">
    <property type="entry name" value="HTH_Fis"/>
</dbReference>
<dbReference type="InterPro" id="IPR058031">
    <property type="entry name" value="AAA_lid_NorR"/>
</dbReference>
<reference evidence="8" key="5">
    <citation type="journal article" date="2021" name="PLoS Genet.">
        <title>Mobile Type VI secretion system loci of the gut Bacteroidales display extensive intra-ecosystem transfer, multi-species spread and geographical clustering.</title>
        <authorList>
            <person name="Garcia-Bayona L."/>
            <person name="Coyne M.J."/>
            <person name="Comstock L.E."/>
        </authorList>
    </citation>
    <scope>NUCLEOTIDE SEQUENCE</scope>
    <source>
        <strain evidence="8">CL11T00C20</strain>
    </source>
</reference>
<dbReference type="Pfam" id="PF00158">
    <property type="entry name" value="Sigma54_activat"/>
    <property type="match status" value="1"/>
</dbReference>
<dbReference type="EMBL" id="VVZX01000019">
    <property type="protein sequence ID" value="KAA5272606.1"/>
    <property type="molecule type" value="Genomic_DNA"/>
</dbReference>
<reference evidence="9 13" key="2">
    <citation type="submission" date="2018-08" db="EMBL/GenBank/DDBJ databases">
        <title>A genome reference for cultivated species of the human gut microbiota.</title>
        <authorList>
            <person name="Zou Y."/>
            <person name="Xue W."/>
            <person name="Luo G."/>
        </authorList>
    </citation>
    <scope>NUCLEOTIDE SEQUENCE [LARGE SCALE GENOMIC DNA]</scope>
    <source>
        <strain evidence="9 13">AM26-26AC</strain>
    </source>
</reference>
<evidence type="ECO:0000256" key="5">
    <source>
        <dbReference type="ARBA" id="ARBA00023163"/>
    </source>
</evidence>
<dbReference type="EMBL" id="QSLA01000002">
    <property type="protein sequence ID" value="RHF11753.1"/>
    <property type="molecule type" value="Genomic_DNA"/>
</dbReference>
<dbReference type="STRING" id="483216.BACEGG_01369"/>
<dbReference type="EMBL" id="CP072227">
    <property type="protein sequence ID" value="QUT46167.1"/>
    <property type="molecule type" value="Genomic_DNA"/>
</dbReference>
<organism evidence="11 12">
    <name type="scientific">Bacteroides eggerthii</name>
    <dbReference type="NCBI Taxonomy" id="28111"/>
    <lineage>
        <taxon>Bacteria</taxon>
        <taxon>Pseudomonadati</taxon>
        <taxon>Bacteroidota</taxon>
        <taxon>Bacteroidia</taxon>
        <taxon>Bacteroidales</taxon>
        <taxon>Bacteroidaceae</taxon>
        <taxon>Bacteroides</taxon>
    </lineage>
</organism>
<dbReference type="Pfam" id="PF25601">
    <property type="entry name" value="AAA_lid_14"/>
    <property type="match status" value="1"/>
</dbReference>
<dbReference type="OrthoDB" id="9810703at2"/>
<dbReference type="Proteomes" id="UP000254424">
    <property type="component" value="Unassembled WGS sequence"/>
</dbReference>
<dbReference type="InterPro" id="IPR025944">
    <property type="entry name" value="Sigma_54_int_dom_CS"/>
</dbReference>
<evidence type="ECO:0000313" key="13">
    <source>
        <dbReference type="Proteomes" id="UP000283538"/>
    </source>
</evidence>
<dbReference type="FunFam" id="3.40.50.300:FF:000006">
    <property type="entry name" value="DNA-binding transcriptional regulator NtrC"/>
    <property type="match status" value="1"/>
</dbReference>
<reference evidence="11 12" key="1">
    <citation type="submission" date="2018-06" db="EMBL/GenBank/DDBJ databases">
        <authorList>
            <consortium name="Pathogen Informatics"/>
            <person name="Doyle S."/>
        </authorList>
    </citation>
    <scope>NUCLEOTIDE SEQUENCE [LARGE SCALE GENOMIC DNA]</scope>
    <source>
        <strain evidence="11 12">NCTC11155</strain>
    </source>
</reference>
<keyword evidence="5" id="KW-0804">Transcription</keyword>
<evidence type="ECO:0000313" key="14">
    <source>
        <dbReference type="Proteomes" id="UP000291917"/>
    </source>
</evidence>
<dbReference type="SMART" id="SM00382">
    <property type="entry name" value="AAA"/>
    <property type="match status" value="1"/>
</dbReference>
<evidence type="ECO:0000259" key="6">
    <source>
        <dbReference type="PROSITE" id="PS50045"/>
    </source>
</evidence>
<dbReference type="Proteomes" id="UP000283538">
    <property type="component" value="Unassembled WGS sequence"/>
</dbReference>
<dbReference type="RefSeq" id="WP_004289668.1">
    <property type="nucleotide sequence ID" value="NZ_CABKNQ010000019.1"/>
</dbReference>
<reference evidence="10 14" key="4">
    <citation type="journal article" date="2019" name="Science, e1252229">
        <title>Invertible promoters mediate bacterial phase variation, antibiotic resistance, and host adaptation in the gut.</title>
        <authorList>
            <person name="Jiang X."/>
            <person name="Hall A.B."/>
            <person name="Arthur T.D."/>
            <person name="Plichta D.R."/>
            <person name="Covington C.T."/>
            <person name="Poyet M."/>
            <person name="Crothers J."/>
            <person name="Moses P.L."/>
            <person name="Tolonen A.C."/>
            <person name="Vlamakis H."/>
            <person name="Alm E.J."/>
            <person name="Xavier R.J."/>
        </authorList>
    </citation>
    <scope>NUCLEOTIDE SEQUENCE [LARGE SCALE GENOMIC DNA]</scope>
    <source>
        <strain evidence="10">Bj_0095</strain>
        <strain evidence="14">bj_0095</strain>
    </source>
</reference>
<evidence type="ECO:0000313" key="15">
    <source>
        <dbReference type="Proteomes" id="UP000335496"/>
    </source>
</evidence>
<dbReference type="InterPro" id="IPR009057">
    <property type="entry name" value="Homeodomain-like_sf"/>
</dbReference>
<dbReference type="PRINTS" id="PR01590">
    <property type="entry name" value="HTHFIS"/>
</dbReference>
<evidence type="ECO:0000313" key="10">
    <source>
        <dbReference type="EMBL" id="RYT71877.1"/>
    </source>
</evidence>
<dbReference type="Gene3D" id="3.40.50.300">
    <property type="entry name" value="P-loop containing nucleotide triphosphate hydrolases"/>
    <property type="match status" value="1"/>
</dbReference>
<dbReference type="GeneID" id="93070459"/>
<dbReference type="PROSITE" id="PS00688">
    <property type="entry name" value="SIGMA54_INTERACT_3"/>
    <property type="match status" value="1"/>
</dbReference>
<dbReference type="SUPFAM" id="SSF46689">
    <property type="entry name" value="Homeodomain-like"/>
    <property type="match status" value="1"/>
</dbReference>
<dbReference type="Gene3D" id="1.10.8.60">
    <property type="match status" value="1"/>
</dbReference>